<dbReference type="Proteomes" id="UP001064087">
    <property type="component" value="Chromosome"/>
</dbReference>
<organism evidence="1 2">
    <name type="scientific">Roseovarius pelagicus</name>
    <dbReference type="NCBI Taxonomy" id="2980108"/>
    <lineage>
        <taxon>Bacteria</taxon>
        <taxon>Pseudomonadati</taxon>
        <taxon>Pseudomonadota</taxon>
        <taxon>Alphaproteobacteria</taxon>
        <taxon>Rhodobacterales</taxon>
        <taxon>Roseobacteraceae</taxon>
        <taxon>Roseovarius</taxon>
    </lineage>
</organism>
<dbReference type="EMBL" id="CP106738">
    <property type="protein sequence ID" value="UXX83425.1"/>
    <property type="molecule type" value="Genomic_DNA"/>
</dbReference>
<accession>A0ABY6DBE4</accession>
<name>A0ABY6DBE4_9RHOB</name>
<reference evidence="1" key="1">
    <citation type="submission" date="2022-10" db="EMBL/GenBank/DDBJ databases">
        <title>Roseovarius pelagicus sp. nov., isolated from Arctic seawater.</title>
        <authorList>
            <person name="Hong Y.W."/>
            <person name="Hwang C.Y."/>
        </authorList>
    </citation>
    <scope>NUCLEOTIDE SEQUENCE</scope>
    <source>
        <strain evidence="1">HL-MP18</strain>
    </source>
</reference>
<protein>
    <submittedName>
        <fullName evidence="1">Uncharacterized protein</fullName>
    </submittedName>
</protein>
<evidence type="ECO:0000313" key="1">
    <source>
        <dbReference type="EMBL" id="UXX83425.1"/>
    </source>
</evidence>
<proteinExistence type="predicted"/>
<sequence length="406" mass="44250">MRLTSVGRVRKSAGNMIGGVGILLAAVLGAPQAEAREIYFKCAPGDTSPEIGRLVVEIPEVGLDARFAEPREGAYEMAFFGDLHLRDQDPNRPRWLGRPRCRQSFDWQETWAEPRRFYRTPVGAMSQHRAGIRIVIDNVPRDVLVQFRLGGSEQDRSGQDFIGFAPGETGGRLELQVAPRDRHARVIAGGAARQTLRFGQSGRVYGGRRHGAGYNGAADVVLRYQNVRRNPAYSGYPPVVEPEPVHNPALKRGCRKYAREAVGLFEEAQALGCGLHGREWSGDAGGHFDWCMQVGNLDAARTRNAGRRGAIKACRGQAGGGSTGHAAGSTIPDEATCQSYAVTAADSARKAASFECGFSGDRWATDTQTHYRWCMGAARLDDLQAERVARGEKLHICMLDQQSGGK</sequence>
<evidence type="ECO:0000313" key="2">
    <source>
        <dbReference type="Proteomes" id="UP001064087"/>
    </source>
</evidence>
<gene>
    <name evidence="1" type="ORF">N7U68_01700</name>
</gene>
<dbReference type="RefSeq" id="WP_263048025.1">
    <property type="nucleotide sequence ID" value="NZ_CP106738.1"/>
</dbReference>
<keyword evidence="2" id="KW-1185">Reference proteome</keyword>